<name>A0ABR4BM70_9LECA</name>
<dbReference type="PANTHER" id="PTHR35201:SF4">
    <property type="entry name" value="BETA-PINACENE SYNTHASE-RELATED"/>
    <property type="match status" value="1"/>
</dbReference>
<dbReference type="InterPro" id="IPR008949">
    <property type="entry name" value="Isoprenoid_synthase_dom_sf"/>
</dbReference>
<gene>
    <name evidence="5" type="ORF">ABVK25_000091</name>
</gene>
<keyword evidence="3 4" id="KW-0460">Magnesium</keyword>
<dbReference type="EMBL" id="JBHFEH010000001">
    <property type="protein sequence ID" value="KAL2058800.1"/>
    <property type="molecule type" value="Genomic_DNA"/>
</dbReference>
<dbReference type="SFLD" id="SFLDS00005">
    <property type="entry name" value="Isoprenoid_Synthase_Type_I"/>
    <property type="match status" value="1"/>
</dbReference>
<dbReference type="SFLD" id="SFLDG01020">
    <property type="entry name" value="Terpene_Cyclase_Like_2"/>
    <property type="match status" value="1"/>
</dbReference>
<organism evidence="5 6">
    <name type="scientific">Lepraria finkii</name>
    <dbReference type="NCBI Taxonomy" id="1340010"/>
    <lineage>
        <taxon>Eukaryota</taxon>
        <taxon>Fungi</taxon>
        <taxon>Dikarya</taxon>
        <taxon>Ascomycota</taxon>
        <taxon>Pezizomycotina</taxon>
        <taxon>Lecanoromycetes</taxon>
        <taxon>OSLEUM clade</taxon>
        <taxon>Lecanoromycetidae</taxon>
        <taxon>Lecanorales</taxon>
        <taxon>Lecanorineae</taxon>
        <taxon>Stereocaulaceae</taxon>
        <taxon>Lepraria</taxon>
    </lineage>
</organism>
<sequence>MEQYLAFPEKILLLLYYCIRLAFQLLPARRHASPQVEQSSEQPQAYTQLLDYLRGQTVKIYDVDNVYSGWPAGINPHVERLRLVADEKLEKLISNKKRLEKLKSADFALSAAMWWPRASFDDLVLALSIVIWLFTWDDDIEEKGGSVYDNFQAAQIRREETLQYVTYSLGFKVPESYIEPTNALVLDFRYIGDSLCKAYSVEQRQRFLNNMKVYIQGSRVEQELRISGRVPTVEEYWDYRMRSSAVDVTSSMTEFSIKGNLPQYIFEDANFKSIWRETNVIISASNDMLSIKKEFANGQIDNLVSLLSFNENIRAQDAMDKADTMVRSAKARFENARKSLETRYSNDTVVGRQVHDFIEGCKYNITGNHNWSLISTRYGLAKARKGNSLVFTF</sequence>
<protein>
    <recommendedName>
        <fullName evidence="4">Terpene synthase</fullName>
        <ecNumber evidence="4">4.2.3.-</ecNumber>
    </recommendedName>
</protein>
<dbReference type="Gene3D" id="1.10.600.10">
    <property type="entry name" value="Farnesyl Diphosphate Synthase"/>
    <property type="match status" value="1"/>
</dbReference>
<keyword evidence="6" id="KW-1185">Reference proteome</keyword>
<comment type="caution">
    <text evidence="5">The sequence shown here is derived from an EMBL/GenBank/DDBJ whole genome shotgun (WGS) entry which is preliminary data.</text>
</comment>
<comment type="cofactor">
    <cofactor evidence="1 4">
        <name>Mg(2+)</name>
        <dbReference type="ChEBI" id="CHEBI:18420"/>
    </cofactor>
</comment>
<keyword evidence="4" id="KW-0479">Metal-binding</keyword>
<dbReference type="PANTHER" id="PTHR35201">
    <property type="entry name" value="TERPENE SYNTHASE"/>
    <property type="match status" value="1"/>
</dbReference>
<proteinExistence type="inferred from homology"/>
<comment type="similarity">
    <text evidence="2 4">Belongs to the terpene synthase family.</text>
</comment>
<evidence type="ECO:0000313" key="5">
    <source>
        <dbReference type="EMBL" id="KAL2058800.1"/>
    </source>
</evidence>
<dbReference type="InterPro" id="IPR034686">
    <property type="entry name" value="Terpene_cyclase-like_2"/>
</dbReference>
<evidence type="ECO:0000256" key="3">
    <source>
        <dbReference type="ARBA" id="ARBA00022842"/>
    </source>
</evidence>
<dbReference type="Proteomes" id="UP001590951">
    <property type="component" value="Unassembled WGS sequence"/>
</dbReference>
<dbReference type="Pfam" id="PF19086">
    <property type="entry name" value="Terpene_syn_C_2"/>
    <property type="match status" value="1"/>
</dbReference>
<reference evidence="5 6" key="1">
    <citation type="submission" date="2024-09" db="EMBL/GenBank/DDBJ databases">
        <title>Rethinking Asexuality: The Enigmatic Case of Functional Sexual Genes in Lepraria (Stereocaulaceae).</title>
        <authorList>
            <person name="Doellman M."/>
            <person name="Sun Y."/>
            <person name="Barcenas-Pena A."/>
            <person name="Lumbsch H.T."/>
            <person name="Grewe F."/>
        </authorList>
    </citation>
    <scope>NUCLEOTIDE SEQUENCE [LARGE SCALE GENOMIC DNA]</scope>
    <source>
        <strain evidence="5 6">Grewe 0041</strain>
    </source>
</reference>
<evidence type="ECO:0000256" key="1">
    <source>
        <dbReference type="ARBA" id="ARBA00001946"/>
    </source>
</evidence>
<evidence type="ECO:0000256" key="2">
    <source>
        <dbReference type="ARBA" id="ARBA00006333"/>
    </source>
</evidence>
<evidence type="ECO:0000313" key="6">
    <source>
        <dbReference type="Proteomes" id="UP001590951"/>
    </source>
</evidence>
<evidence type="ECO:0000256" key="4">
    <source>
        <dbReference type="RuleBase" id="RU366034"/>
    </source>
</evidence>
<keyword evidence="4" id="KW-0456">Lyase</keyword>
<dbReference type="EC" id="4.2.3.-" evidence="4"/>
<accession>A0ABR4BM70</accession>
<dbReference type="SUPFAM" id="SSF48576">
    <property type="entry name" value="Terpenoid synthases"/>
    <property type="match status" value="1"/>
</dbReference>